<dbReference type="RefSeq" id="WP_205187515.1">
    <property type="nucleotide sequence ID" value="NZ_JAFBFC010000004.1"/>
</dbReference>
<dbReference type="InterPro" id="IPR027417">
    <property type="entry name" value="P-loop_NTPase"/>
</dbReference>
<dbReference type="SUPFAM" id="SSF52540">
    <property type="entry name" value="P-loop containing nucleoside triphosphate hydrolases"/>
    <property type="match status" value="2"/>
</dbReference>
<dbReference type="Gene3D" id="3.40.50.300">
    <property type="entry name" value="P-loop containing nucleotide triphosphate hydrolases"/>
    <property type="match status" value="2"/>
</dbReference>
<name>A0ABS2QXT5_9BACI</name>
<protein>
    <recommendedName>
        <fullName evidence="3">Nuclease SbcCD subunit C</fullName>
    </recommendedName>
</protein>
<evidence type="ECO:0000313" key="6">
    <source>
        <dbReference type="Proteomes" id="UP000809829"/>
    </source>
</evidence>
<proteinExistence type="inferred from homology"/>
<evidence type="ECO:0000256" key="3">
    <source>
        <dbReference type="ARBA" id="ARBA00013368"/>
    </source>
</evidence>
<organism evidence="5 6">
    <name type="scientific">Priestia iocasae</name>
    <dbReference type="NCBI Taxonomy" id="2291674"/>
    <lineage>
        <taxon>Bacteria</taxon>
        <taxon>Bacillati</taxon>
        <taxon>Bacillota</taxon>
        <taxon>Bacilli</taxon>
        <taxon>Bacillales</taxon>
        <taxon>Bacillaceae</taxon>
        <taxon>Priestia</taxon>
    </lineage>
</organism>
<dbReference type="Proteomes" id="UP000809829">
    <property type="component" value="Unassembled WGS sequence"/>
</dbReference>
<evidence type="ECO:0000256" key="2">
    <source>
        <dbReference type="ARBA" id="ARBA00011322"/>
    </source>
</evidence>
<dbReference type="PANTHER" id="PTHR32114:SF2">
    <property type="entry name" value="ABC TRANSPORTER ABCH.3"/>
    <property type="match status" value="1"/>
</dbReference>
<keyword evidence="4" id="KW-0175">Coiled coil</keyword>
<reference evidence="5 6" key="1">
    <citation type="submission" date="2021-01" db="EMBL/GenBank/DDBJ databases">
        <title>Genomic Encyclopedia of Type Strains, Phase IV (KMG-IV): sequencing the most valuable type-strain genomes for metagenomic binning, comparative biology and taxonomic classification.</title>
        <authorList>
            <person name="Goeker M."/>
        </authorList>
    </citation>
    <scope>NUCLEOTIDE SEQUENCE [LARGE SCALE GENOMIC DNA]</scope>
    <source>
        <strain evidence="5 6">DSM 104297</strain>
    </source>
</reference>
<gene>
    <name evidence="5" type="ORF">JOC83_002395</name>
</gene>
<evidence type="ECO:0000256" key="1">
    <source>
        <dbReference type="ARBA" id="ARBA00006930"/>
    </source>
</evidence>
<sequence>MFVRKITFENFRQFYGEQQIEFAQGVNDRIVTVILGENGRGKTGIYRGVLFGLYGDRALEQDSDGKEDIILTNIKKLEEDAKGARQGVTSSVTIELVHEGTVYTIKRTLLAYQEESGKIIEQIKEVSLTYKEQVITDKEQVQAMVNDMLDERVKNYFFFDGERIERLTRASDQQRKEIAVGIRNLLKIDELIKSESVLQQLNKKLLSDLEKTSTGDYKKKLKEQLVNDEQIEQLQYVMNEAKDKLVALETELKTIDAKLSTYKEDEQLLLLRKSKEEMVEQKRVEYMKVVEHLQQFNQVLSLIMAKDALYVVKSQLEHVMGTMSEKEEIDLALIQKLLHDLTCICGTSFNKGSKEYAQLQSLESRVENRVAKQEHYVLLTEINQLIGYLDGKEAELAHRLEHVQAKQQEVEGLEQELEQVNKRLVGSDSNEIAQLNQKRTFTYEEKVHLEHALTLHESDLDEHKQMKEQIELALRDLRVKSGVHEKLAKKQEAVQKSLTCMSHMIKEFERKVVAELEQACTENLAKLLDESGRMNIHSVQVKNDYSIEVLNSYGRSFLANISQGQRQVLSLSFITALAQVAGNSAKLDLPLFMDTPFGRLSSQHEENLLSFLPQVCSQWVLLVTDREFGERESELFLQNRCWGKFYMLESVEPGVTQIIQRPPGIVRSRVSRSGGVQ</sequence>
<evidence type="ECO:0000256" key="4">
    <source>
        <dbReference type="SAM" id="Coils"/>
    </source>
</evidence>
<dbReference type="EMBL" id="JAFBFC010000004">
    <property type="protein sequence ID" value="MBM7703546.1"/>
    <property type="molecule type" value="Genomic_DNA"/>
</dbReference>
<comment type="subunit">
    <text evidence="2">Heterodimer of SbcC and SbcD.</text>
</comment>
<comment type="caution">
    <text evidence="5">The sequence shown here is derived from an EMBL/GenBank/DDBJ whole genome shotgun (WGS) entry which is preliminary data.</text>
</comment>
<feature type="coiled-coil region" evidence="4">
    <location>
        <begin position="231"/>
        <end position="265"/>
    </location>
</feature>
<comment type="similarity">
    <text evidence="1">Belongs to the SMC family. SbcC subfamily.</text>
</comment>
<accession>A0ABS2QXT5</accession>
<evidence type="ECO:0000313" key="5">
    <source>
        <dbReference type="EMBL" id="MBM7703546.1"/>
    </source>
</evidence>
<feature type="coiled-coil region" evidence="4">
    <location>
        <begin position="403"/>
        <end position="430"/>
    </location>
</feature>
<keyword evidence="6" id="KW-1185">Reference proteome</keyword>
<dbReference type="PANTHER" id="PTHR32114">
    <property type="entry name" value="ABC TRANSPORTER ABCH.3"/>
    <property type="match status" value="1"/>
</dbReference>